<gene>
    <name evidence="12" type="ORF">RsTaC01_0021</name>
</gene>
<dbReference type="InterPro" id="IPR049035">
    <property type="entry name" value="ADDB_N"/>
</dbReference>
<keyword evidence="1" id="KW-0540">Nuclease</keyword>
<evidence type="ECO:0000256" key="2">
    <source>
        <dbReference type="ARBA" id="ARBA00022741"/>
    </source>
</evidence>
<dbReference type="Proteomes" id="UP001335720">
    <property type="component" value="Chromosome"/>
</dbReference>
<dbReference type="Gene3D" id="3.40.50.300">
    <property type="entry name" value="P-loop containing nucleotide triphosphate hydrolases"/>
    <property type="match status" value="3"/>
</dbReference>
<dbReference type="PANTHER" id="PTHR30591:SF1">
    <property type="entry name" value="RECBCD ENZYME SUBUNIT RECC"/>
    <property type="match status" value="1"/>
</dbReference>
<dbReference type="GO" id="GO:0005524">
    <property type="term" value="F:ATP binding"/>
    <property type="evidence" value="ECO:0007669"/>
    <property type="project" value="UniProtKB-KW"/>
</dbReference>
<keyword evidence="5" id="KW-0347">Helicase</keyword>
<evidence type="ECO:0000313" key="12">
    <source>
        <dbReference type="EMBL" id="BED92332.1"/>
    </source>
</evidence>
<keyword evidence="9" id="KW-0234">DNA repair</keyword>
<keyword evidence="6" id="KW-0269">Exonuclease</keyword>
<evidence type="ECO:0000256" key="5">
    <source>
        <dbReference type="ARBA" id="ARBA00022806"/>
    </source>
</evidence>
<dbReference type="InterPro" id="IPR027417">
    <property type="entry name" value="P-loop_NTPase"/>
</dbReference>
<dbReference type="EMBL" id="AP027925">
    <property type="protein sequence ID" value="BED92332.1"/>
    <property type="molecule type" value="Genomic_DNA"/>
</dbReference>
<dbReference type="GO" id="GO:0006310">
    <property type="term" value="P:DNA recombination"/>
    <property type="evidence" value="ECO:0007669"/>
    <property type="project" value="TreeGrafter"/>
</dbReference>
<sequence length="1068" mass="126125">MYFLGENNFKFVEVLSFTRLLESVFRKVGNLFKNKLTDSSRNLIMSIAIDNLKSNLMVYSKSDDIDNINTMVDILKEFKSCKISFKNIENICEKLENDIFKQKILETKLILECYEKLVSEKFSDPLENLNSLTELINKYKLFKNYIIFVDSFHGFTLQQLNILEIFLIQSKDMYITFCSDANYLNSETTNLFSSVYKNINNLIKLSKKNNIKINEILLNNSIRFKNSELVFLEKNFFSNIKFKYIKNLNNIEIYRAFDIYDECDFIAREIKKLVFKKNHRYKDFTVITRNIEEYKFILKNTFENYNINFFIDSPKKLTNNNLLKLVFFVLSIIRFNFDSSYILKYLKTGLVNLSIEEVSNLENYILLWDINGNDWLKDFYQNPNGFSEKFENSDKEFLENLNILREKIIKPLENLKKNITNQTNDKICFYLYKFLEEINIQKNIQNFCEDLLNKNYNLSAEEISKTWNILINSLDEMSSILKDKKISLKKFSNLLSIVINSNDISFVPQNLDEVKVCSIERSKISNPKISFVIGLIDKKFPKVFDQAGVFNDSERKKLIKLGLNMNDTLEEKDVFERFLAYLAVTSCSEKLYLTYHNLNVSGSENLNSELIKEIKKIFININTVDYYSQNLEDLVWAESPSFEFLSKNFNNNSEFFYNLKYYFNNNLNYKNKLETLNEVSKERNLEFKDKNNAKKLIGNKMHISASQIEKFYICKFQFFCKYLLNIKERKTDKFNKLEYGNFMHFLLEKIYKNNILKLDNEKIRKEIVNIADEYIDKNLGGFDNKSERFKHQILKCLDIIEIIIKYLKEEMSQSKFKSIGQELKICNSGDIEPLEINEIENFIIEISGKIDRADIMELKDKKYVRIIDYKTSKKDFKLSGVLYGLNLQMFLYLMAILEDNKYKNMEPAGILYMSIIRPSIENEKIKDKSKLELKIKKCLKMDGIILNNLEIIRGMESLVQNIFIPISSKMDNESLISKENIDYIFEKVKEKIIHMISELRDGKINSSPVILNDKNFENKIKSCDFCSYKSICGCEKKDLIEVKNINKFEIFPTKKQINTITNVSKFLI</sequence>
<evidence type="ECO:0000256" key="4">
    <source>
        <dbReference type="ARBA" id="ARBA00022801"/>
    </source>
</evidence>
<keyword evidence="3" id="KW-0227">DNA damage</keyword>
<keyword evidence="7" id="KW-0067">ATP-binding</keyword>
<dbReference type="GO" id="GO:0004386">
    <property type="term" value="F:helicase activity"/>
    <property type="evidence" value="ECO:0007669"/>
    <property type="project" value="UniProtKB-KW"/>
</dbReference>
<dbReference type="KEGG" id="ptrh:RsTaC01_0021"/>
<dbReference type="Pfam" id="PF12705">
    <property type="entry name" value="PDDEXK_1"/>
    <property type="match status" value="1"/>
</dbReference>
<evidence type="ECO:0000256" key="7">
    <source>
        <dbReference type="ARBA" id="ARBA00022840"/>
    </source>
</evidence>
<dbReference type="Pfam" id="PF21445">
    <property type="entry name" value="ADDB_N"/>
    <property type="match status" value="1"/>
</dbReference>
<protein>
    <submittedName>
        <fullName evidence="12">PD-(D/E)XK nuclease family protein</fullName>
    </submittedName>
</protein>
<organism evidence="12">
    <name type="scientific">Candidatus Paraimprobicoccus trichonymphae</name>
    <dbReference type="NCBI Taxonomy" id="3033793"/>
    <lineage>
        <taxon>Bacteria</taxon>
        <taxon>Bacillati</taxon>
        <taxon>Bacillota</taxon>
        <taxon>Clostridia</taxon>
        <taxon>Candidatus Paraimprobicoccus</taxon>
    </lineage>
</organism>
<keyword evidence="8" id="KW-0238">DNA-binding</keyword>
<keyword evidence="2" id="KW-0547">Nucleotide-binding</keyword>
<feature type="domain" description="ATP-dependent helicase/deoxyribonuclease subunit B N-terminal" evidence="11">
    <location>
        <begin position="11"/>
        <end position="233"/>
    </location>
</feature>
<evidence type="ECO:0000256" key="8">
    <source>
        <dbReference type="ARBA" id="ARBA00023125"/>
    </source>
</evidence>
<evidence type="ECO:0000256" key="9">
    <source>
        <dbReference type="ARBA" id="ARBA00023204"/>
    </source>
</evidence>
<feature type="domain" description="PD-(D/E)XK endonuclease-like" evidence="10">
    <location>
        <begin position="702"/>
        <end position="1032"/>
    </location>
</feature>
<evidence type="ECO:0000259" key="10">
    <source>
        <dbReference type="Pfam" id="PF12705"/>
    </source>
</evidence>
<dbReference type="GO" id="GO:0004527">
    <property type="term" value="F:exonuclease activity"/>
    <property type="evidence" value="ECO:0007669"/>
    <property type="project" value="UniProtKB-KW"/>
</dbReference>
<dbReference type="PANTHER" id="PTHR30591">
    <property type="entry name" value="RECBCD ENZYME SUBUNIT RECC"/>
    <property type="match status" value="1"/>
</dbReference>
<dbReference type="GO" id="GO:0006281">
    <property type="term" value="P:DNA repair"/>
    <property type="evidence" value="ECO:0007669"/>
    <property type="project" value="UniProtKB-KW"/>
</dbReference>
<evidence type="ECO:0000256" key="6">
    <source>
        <dbReference type="ARBA" id="ARBA00022839"/>
    </source>
</evidence>
<proteinExistence type="predicted"/>
<dbReference type="SUPFAM" id="SSF52540">
    <property type="entry name" value="P-loop containing nucleoside triphosphate hydrolases"/>
    <property type="match status" value="1"/>
</dbReference>
<dbReference type="GO" id="GO:0003677">
    <property type="term" value="F:DNA binding"/>
    <property type="evidence" value="ECO:0007669"/>
    <property type="project" value="UniProtKB-KW"/>
</dbReference>
<keyword evidence="4" id="KW-0378">Hydrolase</keyword>
<accession>A0AA48I3N0</accession>
<evidence type="ECO:0000256" key="3">
    <source>
        <dbReference type="ARBA" id="ARBA00022763"/>
    </source>
</evidence>
<name>A0AA48I3N0_9FIRM</name>
<evidence type="ECO:0000259" key="11">
    <source>
        <dbReference type="Pfam" id="PF21445"/>
    </source>
</evidence>
<evidence type="ECO:0000256" key="1">
    <source>
        <dbReference type="ARBA" id="ARBA00022722"/>
    </source>
</evidence>
<reference evidence="12" key="1">
    <citation type="journal article" date="2023" name="ISME J.">
        <title>Emergence of putative energy parasites within Clostridia revealed by genome analysis of a novel endosymbiotic clade.</title>
        <authorList>
            <person name="Takahashi K."/>
            <person name="Kuwahara H."/>
            <person name="Horikawa Y."/>
            <person name="Izawa K."/>
            <person name="Kato D."/>
            <person name="Inagaki T."/>
            <person name="Yuki M."/>
            <person name="Ohkuma M."/>
            <person name="Hongoh Y."/>
        </authorList>
    </citation>
    <scope>NUCLEOTIDE SEQUENCE</scope>
    <source>
        <strain evidence="12">RsTa-C01</strain>
    </source>
</reference>
<dbReference type="InterPro" id="IPR038726">
    <property type="entry name" value="PDDEXK_AddAB-type"/>
</dbReference>
<dbReference type="AlphaFoldDB" id="A0AA48I3N0"/>